<dbReference type="InterPro" id="IPR008257">
    <property type="entry name" value="Pept_M19"/>
</dbReference>
<dbReference type="PANTHER" id="PTHR10443:SF12">
    <property type="entry name" value="DIPEPTIDASE"/>
    <property type="match status" value="1"/>
</dbReference>
<dbReference type="Pfam" id="PF01244">
    <property type="entry name" value="Peptidase_M19"/>
    <property type="match status" value="1"/>
</dbReference>
<keyword evidence="1" id="KW-0378">Hydrolase</keyword>
<gene>
    <name evidence="1" type="ORF">RQX22_01585</name>
</gene>
<dbReference type="Proteomes" id="UP001259572">
    <property type="component" value="Unassembled WGS sequence"/>
</dbReference>
<protein>
    <submittedName>
        <fullName evidence="1">Membrane dipeptidase</fullName>
        <ecNumber evidence="1">3.4.13.-</ecNumber>
    </submittedName>
</protein>
<dbReference type="PANTHER" id="PTHR10443">
    <property type="entry name" value="MICROSOMAL DIPEPTIDASE"/>
    <property type="match status" value="1"/>
</dbReference>
<evidence type="ECO:0000313" key="1">
    <source>
        <dbReference type="EMBL" id="MDT9597639.1"/>
    </source>
</evidence>
<accession>A0ABU3Q2K5</accession>
<evidence type="ECO:0000313" key="2">
    <source>
        <dbReference type="Proteomes" id="UP001259572"/>
    </source>
</evidence>
<organism evidence="1 2">
    <name type="scientific">Sphingosinicella rhizophila</name>
    <dbReference type="NCBI Taxonomy" id="3050082"/>
    <lineage>
        <taxon>Bacteria</taxon>
        <taxon>Pseudomonadati</taxon>
        <taxon>Pseudomonadota</taxon>
        <taxon>Alphaproteobacteria</taxon>
        <taxon>Sphingomonadales</taxon>
        <taxon>Sphingosinicellaceae</taxon>
        <taxon>Sphingosinicella</taxon>
    </lineage>
</organism>
<dbReference type="Gene3D" id="3.20.20.140">
    <property type="entry name" value="Metal-dependent hydrolases"/>
    <property type="match status" value="1"/>
</dbReference>
<dbReference type="EMBL" id="JAVUPU010000001">
    <property type="protein sequence ID" value="MDT9597639.1"/>
    <property type="molecule type" value="Genomic_DNA"/>
</dbReference>
<name>A0ABU3Q2K5_9SPHN</name>
<sequence length="352" mass="38245">MAGPLEPGAKELYERAIVIDSLGGIGGPSFSDDRDTSKGLLIPEELAAVRASGVTAVNLTLSRPTFDATMRNLDAWRAEIAKHPDYLTQALRPEDILAAKQAGKLAVIIGYQGLDMIENDMARIDASYDAGVRIMQLSYNKHNLLAAGSLDPISKGLTPFGRDVVARINQLGATVDVSHGNMRVAIDTAAASKKPIAITHTGARAIYDHPRNLPDEALTAVTRRGGVVGIYLVPFLGLDPIDATRRILVRHLDHALKICGEDHVGIGTDVDTMPIDYTPEYLKALEKFGVQRRKEGIATPLETGRLMGVPELNFPRKLQYIASDLLKAGYSSRVVEKVLGGNFLRLFQETWT</sequence>
<comment type="caution">
    <text evidence="1">The sequence shown here is derived from an EMBL/GenBank/DDBJ whole genome shotgun (WGS) entry which is preliminary data.</text>
</comment>
<keyword evidence="2" id="KW-1185">Reference proteome</keyword>
<reference evidence="1 2" key="1">
    <citation type="submission" date="2023-05" db="EMBL/GenBank/DDBJ databases">
        <authorList>
            <person name="Guo Y."/>
        </authorList>
    </citation>
    <scope>NUCLEOTIDE SEQUENCE [LARGE SCALE GENOMIC DNA]</scope>
    <source>
        <strain evidence="1 2">GR2756</strain>
    </source>
</reference>
<keyword evidence="1" id="KW-0224">Dipeptidase</keyword>
<dbReference type="GO" id="GO:0016805">
    <property type="term" value="F:dipeptidase activity"/>
    <property type="evidence" value="ECO:0007669"/>
    <property type="project" value="UniProtKB-KW"/>
</dbReference>
<dbReference type="PROSITE" id="PS51365">
    <property type="entry name" value="RENAL_DIPEPTIDASE_2"/>
    <property type="match status" value="1"/>
</dbReference>
<proteinExistence type="predicted"/>
<keyword evidence="1" id="KW-0645">Protease</keyword>
<dbReference type="EC" id="3.4.13.-" evidence="1"/>
<dbReference type="SUPFAM" id="SSF51556">
    <property type="entry name" value="Metallo-dependent hydrolases"/>
    <property type="match status" value="1"/>
</dbReference>
<dbReference type="InterPro" id="IPR032466">
    <property type="entry name" value="Metal_Hydrolase"/>
</dbReference>